<evidence type="ECO:0000256" key="2">
    <source>
        <dbReference type="ARBA" id="ARBA00023157"/>
    </source>
</evidence>
<reference evidence="4" key="2">
    <citation type="submission" date="2025-09" db="UniProtKB">
        <authorList>
            <consortium name="Ensembl"/>
        </authorList>
    </citation>
    <scope>IDENTIFICATION</scope>
</reference>
<dbReference type="Pfam" id="PF01117">
    <property type="entry name" value="Aerolysin"/>
    <property type="match status" value="1"/>
</dbReference>
<keyword evidence="5" id="KW-1185">Reference proteome</keyword>
<dbReference type="Proteomes" id="UP000694546">
    <property type="component" value="Chromosome 9"/>
</dbReference>
<dbReference type="Gene3D" id="2.170.15.10">
    <property type="entry name" value="Proaerolysin, chain A, domain 3"/>
    <property type="match status" value="1"/>
</dbReference>
<proteinExistence type="inferred from homology"/>
<dbReference type="AlphaFoldDB" id="A0A8C5F6U8"/>
<dbReference type="PANTHER" id="PTHR34007:SF1">
    <property type="entry name" value="AEROLYSIN-LIKE PROTEIN-RELATED"/>
    <property type="match status" value="1"/>
</dbReference>
<reference evidence="4" key="1">
    <citation type="submission" date="2025-08" db="UniProtKB">
        <authorList>
            <consortium name="Ensembl"/>
        </authorList>
    </citation>
    <scope>IDENTIFICATION</scope>
</reference>
<dbReference type="InterPro" id="IPR053280">
    <property type="entry name" value="Aerolysin-like_pore-former"/>
</dbReference>
<dbReference type="Ensembl" id="ENSGMOT00000011442.2">
    <property type="protein sequence ID" value="ENSGMOP00000011141.2"/>
    <property type="gene ID" value="ENSGMOG00000028914.1"/>
</dbReference>
<dbReference type="PROSITE" id="PS51752">
    <property type="entry name" value="JACALIN_LECTIN"/>
    <property type="match status" value="1"/>
</dbReference>
<organism evidence="4 5">
    <name type="scientific">Gadus morhua</name>
    <name type="common">Atlantic cod</name>
    <dbReference type="NCBI Taxonomy" id="8049"/>
    <lineage>
        <taxon>Eukaryota</taxon>
        <taxon>Metazoa</taxon>
        <taxon>Chordata</taxon>
        <taxon>Craniata</taxon>
        <taxon>Vertebrata</taxon>
        <taxon>Euteleostomi</taxon>
        <taxon>Actinopterygii</taxon>
        <taxon>Neopterygii</taxon>
        <taxon>Teleostei</taxon>
        <taxon>Neoteleostei</taxon>
        <taxon>Acanthomorphata</taxon>
        <taxon>Zeiogadaria</taxon>
        <taxon>Gadariae</taxon>
        <taxon>Gadiformes</taxon>
        <taxon>Gadoidei</taxon>
        <taxon>Gadidae</taxon>
        <taxon>Gadus</taxon>
    </lineage>
</organism>
<evidence type="ECO:0000313" key="5">
    <source>
        <dbReference type="Proteomes" id="UP000694546"/>
    </source>
</evidence>
<keyword evidence="2" id="KW-1015">Disulfide bond</keyword>
<protein>
    <recommendedName>
        <fullName evidence="3">Jacalin-type lectin domain-containing protein</fullName>
    </recommendedName>
</protein>
<dbReference type="PANTHER" id="PTHR34007">
    <property type="entry name" value="AEROLYSIN-LIKE PROTEIN-RELATED"/>
    <property type="match status" value="1"/>
</dbReference>
<comment type="similarity">
    <text evidence="1">Belongs to the aerolysin family.</text>
</comment>
<dbReference type="InterPro" id="IPR036404">
    <property type="entry name" value="Jacalin-like_lectin_dom_sf"/>
</dbReference>
<evidence type="ECO:0000256" key="1">
    <source>
        <dbReference type="ARBA" id="ARBA00009831"/>
    </source>
</evidence>
<evidence type="ECO:0000313" key="4">
    <source>
        <dbReference type="Ensembl" id="ENSGMOP00000011141.2"/>
    </source>
</evidence>
<dbReference type="InterPro" id="IPR055267">
    <property type="entry name" value="Aerolysin-like_C"/>
</dbReference>
<evidence type="ECO:0000259" key="3">
    <source>
        <dbReference type="PROSITE" id="PS51752"/>
    </source>
</evidence>
<dbReference type="SUPFAM" id="SSF56973">
    <property type="entry name" value="Aerolisin/ETX pore-forming domain"/>
    <property type="match status" value="1"/>
</dbReference>
<dbReference type="InterPro" id="IPR001229">
    <property type="entry name" value="Jacalin-like_lectin_dom"/>
</dbReference>
<sequence length="332" mass="35741">MHEYIDVHFCFRLLNMATTLEMIGGGGGIGFEFTGRDNGATLRKIEVAVGGWQIKAVRAELTDGRVQTFGNAVTFSEFTFELGESITKLSLWGNGAGTRLGGIRFWTSSKREFFAHMTKWPLKIEYSIDVGSGVCLGLEGRSGSDIDCMGFLFINAIKSSVLTDMTYPSLAMYTPQVNKEYVKSVSYHNGSTAAQEHKCAYSRSVTKSTTWSTTTKIESTISLTVKAGIPDLVEVSGGFSVTVGAAQTTSMTSSETITESDEVKVTVPAGKTMTVDATVGRAVIDLPYSATVKITCLNGSELHFRSTGNYSGVAYTAVGVEVTESDKVMNVE</sequence>
<accession>A0A8C5F6U8</accession>
<dbReference type="Pfam" id="PF01419">
    <property type="entry name" value="Jacalin"/>
    <property type="match status" value="1"/>
</dbReference>
<dbReference type="GeneTree" id="ENSGT00390000003194"/>
<dbReference type="CDD" id="cd09302">
    <property type="entry name" value="Jacalin_like"/>
    <property type="match status" value="1"/>
</dbReference>
<name>A0A8C5F6U8_GADMO</name>
<feature type="domain" description="Jacalin-type lectin" evidence="3">
    <location>
        <begin position="17"/>
        <end position="155"/>
    </location>
</feature>
<dbReference type="Gene3D" id="2.100.10.30">
    <property type="entry name" value="Jacalin-like lectin domain"/>
    <property type="match status" value="1"/>
</dbReference>
<dbReference type="OMA" id="MSYLAPM"/>